<evidence type="ECO:0000256" key="7">
    <source>
        <dbReference type="ARBA" id="ARBA00023043"/>
    </source>
</evidence>
<keyword evidence="8 11" id="KW-0472">Membrane</keyword>
<dbReference type="PROSITE" id="PS50297">
    <property type="entry name" value="ANK_REP_REGION"/>
    <property type="match status" value="3"/>
</dbReference>
<dbReference type="InterPro" id="IPR001594">
    <property type="entry name" value="Palmitoyltrfase_DHHC"/>
</dbReference>
<dbReference type="Gene3D" id="3.80.10.10">
    <property type="entry name" value="Ribonuclease Inhibitor"/>
    <property type="match status" value="2"/>
</dbReference>
<feature type="repeat" description="ANK" evidence="9">
    <location>
        <begin position="192"/>
        <end position="224"/>
    </location>
</feature>
<evidence type="ECO:0000259" key="12">
    <source>
        <dbReference type="Pfam" id="PF01529"/>
    </source>
</evidence>
<proteinExistence type="inferred from homology"/>
<feature type="repeat" description="ANK" evidence="9">
    <location>
        <begin position="226"/>
        <end position="250"/>
    </location>
</feature>
<evidence type="ECO:0000256" key="5">
    <source>
        <dbReference type="ARBA" id="ARBA00022737"/>
    </source>
</evidence>
<dbReference type="PRINTS" id="PR00364">
    <property type="entry name" value="DISEASERSIST"/>
</dbReference>
<keyword evidence="6 11" id="KW-1133">Transmembrane helix</keyword>
<dbReference type="Gene3D" id="1.25.40.20">
    <property type="entry name" value="Ankyrin repeat-containing domain"/>
    <property type="match status" value="1"/>
</dbReference>
<keyword evidence="4 11" id="KW-0812">Transmembrane</keyword>
<feature type="domain" description="Palmitoyltransferase DHHC" evidence="12">
    <location>
        <begin position="381"/>
        <end position="538"/>
    </location>
</feature>
<feature type="non-terminal residue" evidence="15">
    <location>
        <position position="1"/>
    </location>
</feature>
<dbReference type="Proteomes" id="UP000824890">
    <property type="component" value="Unassembled WGS sequence"/>
</dbReference>
<comment type="subcellular location">
    <subcellularLocation>
        <location evidence="1">Endomembrane system</location>
        <topology evidence="1">Multi-pass membrane protein</topology>
    </subcellularLocation>
</comment>
<dbReference type="Pfam" id="PF00023">
    <property type="entry name" value="Ank"/>
    <property type="match status" value="1"/>
</dbReference>
<dbReference type="InterPro" id="IPR027417">
    <property type="entry name" value="P-loop_NTPase"/>
</dbReference>
<organism evidence="15 16">
    <name type="scientific">Brassica napus</name>
    <name type="common">Rape</name>
    <dbReference type="NCBI Taxonomy" id="3708"/>
    <lineage>
        <taxon>Eukaryota</taxon>
        <taxon>Viridiplantae</taxon>
        <taxon>Streptophyta</taxon>
        <taxon>Embryophyta</taxon>
        <taxon>Tracheophyta</taxon>
        <taxon>Spermatophyta</taxon>
        <taxon>Magnoliopsida</taxon>
        <taxon>eudicotyledons</taxon>
        <taxon>Gunneridae</taxon>
        <taxon>Pentapetalae</taxon>
        <taxon>rosids</taxon>
        <taxon>malvids</taxon>
        <taxon>Brassicales</taxon>
        <taxon>Brassicaceae</taxon>
        <taxon>Brassiceae</taxon>
        <taxon>Brassica</taxon>
    </lineage>
</organism>
<dbReference type="InterPro" id="IPR055414">
    <property type="entry name" value="LRR_R13L4/SHOC2-like"/>
</dbReference>
<evidence type="ECO:0000313" key="15">
    <source>
        <dbReference type="EMBL" id="KAH0931809.1"/>
    </source>
</evidence>
<evidence type="ECO:0000256" key="3">
    <source>
        <dbReference type="ARBA" id="ARBA00022614"/>
    </source>
</evidence>
<evidence type="ECO:0000256" key="8">
    <source>
        <dbReference type="ARBA" id="ARBA00023136"/>
    </source>
</evidence>
<gene>
    <name evidence="15" type="ORF">HID58_008926</name>
</gene>
<dbReference type="InterPro" id="IPR011713">
    <property type="entry name" value="Leu-rich_rpt_3"/>
</dbReference>
<accession>A0ABQ8DR28</accession>
<feature type="region of interest" description="Disordered" evidence="10">
    <location>
        <begin position="12"/>
        <end position="59"/>
    </location>
</feature>
<dbReference type="SUPFAM" id="SSF52058">
    <property type="entry name" value="L domain-like"/>
    <property type="match status" value="2"/>
</dbReference>
<keyword evidence="3" id="KW-0433">Leucine-rich repeat</keyword>
<reference evidence="15 16" key="1">
    <citation type="submission" date="2021-05" db="EMBL/GenBank/DDBJ databases">
        <title>Genome Assembly of Synthetic Allotetraploid Brassica napus Reveals Homoeologous Exchanges between Subgenomes.</title>
        <authorList>
            <person name="Davis J.T."/>
        </authorList>
    </citation>
    <scope>NUCLEOTIDE SEQUENCE [LARGE SCALE GENOMIC DNA]</scope>
    <source>
        <strain evidence="16">cv. Da-Ae</strain>
        <tissue evidence="15">Seedling</tissue>
    </source>
</reference>
<feature type="transmembrane region" description="Helical" evidence="11">
    <location>
        <begin position="317"/>
        <end position="336"/>
    </location>
</feature>
<evidence type="ECO:0000256" key="11">
    <source>
        <dbReference type="SAM" id="Phobius"/>
    </source>
</evidence>
<keyword evidence="5" id="KW-0677">Repeat</keyword>
<evidence type="ECO:0000256" key="1">
    <source>
        <dbReference type="ARBA" id="ARBA00004127"/>
    </source>
</evidence>
<feature type="compositionally biased region" description="Basic and acidic residues" evidence="10">
    <location>
        <begin position="12"/>
        <end position="30"/>
    </location>
</feature>
<keyword evidence="7 9" id="KW-0040">ANK repeat</keyword>
<dbReference type="InterPro" id="IPR002110">
    <property type="entry name" value="Ankyrin_rpt"/>
</dbReference>
<sequence>LKIESDRILAYPHNRDPSCIDPEERRKMSSEIEVVEEVESNPKENGESSSSKPIEDESLKNDVYTASAYGDLEKLHRLVECEGCSVSEPDGLGYYALQWSALNNRSAVAQYIIEHGGDVNATDHTGQTALHWSAVRGAVQVAELLLQEGARVDATDMYGYQPTHVAAQYGQTAFLCHVISKWNADPDVPDNDGRSPLHWAAYKGFADSIRLLLFLDAYRGRQDKEGGCTPLHWAAIRGNLEACTVLVQAGKKEDLMITDNTGLTPAQLAAEKNHRQVSFFLVVAATASNGNARRLLEKRWDGNSPLGKLSKLGLAPFLWFMILLLLLIYTNSVVLASNLPKLTTGIGALAWLGFLLATGGLEPLLKIELNNPALLSGNWTQLCATCKIIRPIRAKHCSTCDRCVEQFDHHCPWVSNCVGKKNKWDFFLFLLFEVLAMLITGGVTLASMFVNGTLSMLFKAYSDIKNVNDGILYTRAGVLSDPSAPSSFGAWISYVASNHVGALSFLLVEFCLFFSVAVLTVIQASQISRNITTNEMANALRYSYLRGPGGGFRNPYDHGCRRNCSDFLVKGYNEDIECHEEDTTPRQEGISMMQMQRSSNTQNGNGHVAIDSDVVTSGSGLGLWPEPNPICCTSLIYGRVPNVLQMCICVVRITFVLFFSHDYTYHLRDNEAAMIKKIATDISDMLNNFTPSNDFDGLVGMGAHLEKMEPLLCLGSDEVRMIGIWGPPGIGKTTIARVAYSKLSNNFQLSVFMDDLKANYTRLCSDDYSLKLQLQQQFIKSVIGIKLKYSTEGEKIEISEKAFEGMSNLRFLKVYGYRDALQLTRGLNYISHKLRFLEWTYFPMTCLPSILNLEFLVEIIMHASKLEKLWEGTKPLRCLKWMDLGYSKNLKELPDLSTATNLELDLLNCSSLIKLPSLNGNSLEILYIGRCSSLVEFPSFIENAVSLRKLDLTSYPNLLELPSYVGNATNLDELNLSNCLDLVELPLSLGNLQKLKILVLTGCSKLEVFPTNFNLESLEILDLAGCSSLDLGGCSTIGNVPSLRMLNLRSLPQLLDLPSFIGNAINLDYLDLSGCSNLVELPVFIGNLQKLSMLGLQGCSKLEFLPTNINLESLSWLNLRDCSMLKCFPQISTNIRHLDLTGTAIEQVPPSIRSWPRLKELKMSYFENLKEFPHALERITSLCLTDTDIQELPPCVKRISRLNRDAEMTASPWRYFANCFKLNQEARDLIIQNSGEAVLPGGQVPAYFTHRATGGGPLSIKLNEKPLPKSLRFKACILLVDKGDHDACSKEKSTQVFAMYKNHRHWLYPALAQHLYTFVVKEEVTSSELLFEFKLQKDDSNTWRSLDIDEHNVRLRGGVAMKDVKHIKLMGLRFLFSSMQRSSNTQNGDGHVATLGSGLGLGGKPTRPVVRP</sequence>
<feature type="domain" description="C-JID" evidence="13">
    <location>
        <begin position="1239"/>
        <end position="1351"/>
    </location>
</feature>
<dbReference type="Pfam" id="PF20160">
    <property type="entry name" value="C-JID"/>
    <property type="match status" value="1"/>
</dbReference>
<evidence type="ECO:0000313" key="16">
    <source>
        <dbReference type="Proteomes" id="UP000824890"/>
    </source>
</evidence>
<dbReference type="EMBL" id="JAGKQM010000003">
    <property type="protein sequence ID" value="KAH0931809.1"/>
    <property type="molecule type" value="Genomic_DNA"/>
</dbReference>
<feature type="transmembrane region" description="Helical" evidence="11">
    <location>
        <begin position="342"/>
        <end position="361"/>
    </location>
</feature>
<evidence type="ECO:0000256" key="10">
    <source>
        <dbReference type="SAM" id="MobiDB-lite"/>
    </source>
</evidence>
<feature type="transmembrane region" description="Helical" evidence="11">
    <location>
        <begin position="426"/>
        <end position="450"/>
    </location>
</feature>
<evidence type="ECO:0008006" key="17">
    <source>
        <dbReference type="Google" id="ProtNLM"/>
    </source>
</evidence>
<keyword evidence="16" id="KW-1185">Reference proteome</keyword>
<dbReference type="SUPFAM" id="SSF48403">
    <property type="entry name" value="Ankyrin repeat"/>
    <property type="match status" value="1"/>
</dbReference>
<dbReference type="PANTHER" id="PTHR24161">
    <property type="entry name" value="ANK_REP_REGION DOMAIN-CONTAINING PROTEIN-RELATED"/>
    <property type="match status" value="1"/>
</dbReference>
<feature type="domain" description="Disease resistance R13L4/SHOC-2-like LRR" evidence="14">
    <location>
        <begin position="1011"/>
        <end position="1134"/>
    </location>
</feature>
<evidence type="ECO:0000256" key="2">
    <source>
        <dbReference type="ARBA" id="ARBA00008574"/>
    </source>
</evidence>
<dbReference type="PROSITE" id="PS50088">
    <property type="entry name" value="ANK_REPEAT"/>
    <property type="match status" value="4"/>
</dbReference>
<dbReference type="SMART" id="SM00248">
    <property type="entry name" value="ANK"/>
    <property type="match status" value="5"/>
</dbReference>
<dbReference type="PROSITE" id="PS50216">
    <property type="entry name" value="DHHC"/>
    <property type="match status" value="1"/>
</dbReference>
<evidence type="ECO:0000259" key="14">
    <source>
        <dbReference type="Pfam" id="PF23598"/>
    </source>
</evidence>
<dbReference type="Pfam" id="PF07725">
    <property type="entry name" value="LRR_3"/>
    <property type="match status" value="1"/>
</dbReference>
<dbReference type="Gene3D" id="3.40.50.300">
    <property type="entry name" value="P-loop containing nucleotide triphosphate hydrolases"/>
    <property type="match status" value="1"/>
</dbReference>
<feature type="repeat" description="ANK" evidence="9">
    <location>
        <begin position="125"/>
        <end position="157"/>
    </location>
</feature>
<dbReference type="InterPro" id="IPR045344">
    <property type="entry name" value="C-JID"/>
</dbReference>
<name>A0ABQ8DR28_BRANA</name>
<feature type="transmembrane region" description="Helical" evidence="11">
    <location>
        <begin position="500"/>
        <end position="522"/>
    </location>
</feature>
<evidence type="ECO:0000256" key="9">
    <source>
        <dbReference type="PROSITE-ProRule" id="PRU00023"/>
    </source>
</evidence>
<dbReference type="PANTHER" id="PTHR24161:SF17">
    <property type="entry name" value="PALMITOYLTRANSFERASE"/>
    <property type="match status" value="1"/>
</dbReference>
<protein>
    <recommendedName>
        <fullName evidence="17">S-acyltransferase</fullName>
    </recommendedName>
</protein>
<evidence type="ECO:0000256" key="4">
    <source>
        <dbReference type="ARBA" id="ARBA00022692"/>
    </source>
</evidence>
<dbReference type="Pfam" id="PF23598">
    <property type="entry name" value="LRR_14"/>
    <property type="match status" value="1"/>
</dbReference>
<comment type="similarity">
    <text evidence="2">Belongs to the DHHC palmitoyltransferase family.</text>
</comment>
<dbReference type="Pfam" id="PF12796">
    <property type="entry name" value="Ank_2"/>
    <property type="match status" value="2"/>
</dbReference>
<comment type="caution">
    <text evidence="15">The sequence shown here is derived from an EMBL/GenBank/DDBJ whole genome shotgun (WGS) entry which is preliminary data.</text>
</comment>
<dbReference type="InterPro" id="IPR032675">
    <property type="entry name" value="LRR_dom_sf"/>
</dbReference>
<dbReference type="InterPro" id="IPR036770">
    <property type="entry name" value="Ankyrin_rpt-contain_sf"/>
</dbReference>
<dbReference type="SUPFAM" id="SSF52540">
    <property type="entry name" value="P-loop containing nucleoside triphosphate hydrolases"/>
    <property type="match status" value="1"/>
</dbReference>
<feature type="repeat" description="ANK" evidence="9">
    <location>
        <begin position="92"/>
        <end position="124"/>
    </location>
</feature>
<feature type="region of interest" description="Disordered" evidence="10">
    <location>
        <begin position="1383"/>
        <end position="1412"/>
    </location>
</feature>
<evidence type="ECO:0000259" key="13">
    <source>
        <dbReference type="Pfam" id="PF20160"/>
    </source>
</evidence>
<dbReference type="Pfam" id="PF01529">
    <property type="entry name" value="DHHC"/>
    <property type="match status" value="1"/>
</dbReference>
<evidence type="ECO:0000256" key="6">
    <source>
        <dbReference type="ARBA" id="ARBA00022989"/>
    </source>
</evidence>